<dbReference type="Gene3D" id="1.10.238.10">
    <property type="entry name" value="EF-hand"/>
    <property type="match status" value="2"/>
</dbReference>
<dbReference type="CDD" id="cd16249">
    <property type="entry name" value="EFh_DTNA"/>
    <property type="match status" value="1"/>
</dbReference>
<keyword evidence="4" id="KW-1003">Cell membrane</keyword>
<dbReference type="PROSITE" id="PS50135">
    <property type="entry name" value="ZF_ZZ_2"/>
    <property type="match status" value="1"/>
</dbReference>
<dbReference type="InterPro" id="IPR011992">
    <property type="entry name" value="EF-hand-dom_pair"/>
</dbReference>
<evidence type="ECO:0000256" key="9">
    <source>
        <dbReference type="ARBA" id="ARBA00022833"/>
    </source>
</evidence>
<evidence type="ECO:0000259" key="17">
    <source>
        <dbReference type="PROSITE" id="PS50135"/>
    </source>
</evidence>
<keyword evidence="5 14" id="KW-0963">Cytoplasm</keyword>
<dbReference type="InterPro" id="IPR000433">
    <property type="entry name" value="Znf_ZZ"/>
</dbReference>
<keyword evidence="9" id="KW-0862">Zinc</keyword>
<dbReference type="GO" id="GO:0005886">
    <property type="term" value="C:plasma membrane"/>
    <property type="evidence" value="ECO:0007669"/>
    <property type="project" value="UniProtKB-SubCell"/>
</dbReference>
<evidence type="ECO:0000256" key="2">
    <source>
        <dbReference type="ARBA" id="ARBA00004496"/>
    </source>
</evidence>
<dbReference type="InterPro" id="IPR015154">
    <property type="entry name" value="EF-hand_dom_typ2"/>
</dbReference>
<keyword evidence="7" id="KW-0479">Metal-binding</keyword>
<evidence type="ECO:0000256" key="3">
    <source>
        <dbReference type="ARBA" id="ARBA00009563"/>
    </source>
</evidence>
<organism evidence="18 19">
    <name type="scientific">Phyllostomus discolor</name>
    <name type="common">pale spear-nosed bat</name>
    <dbReference type="NCBI Taxonomy" id="89673"/>
    <lineage>
        <taxon>Eukaryota</taxon>
        <taxon>Metazoa</taxon>
        <taxon>Chordata</taxon>
        <taxon>Craniata</taxon>
        <taxon>Vertebrata</taxon>
        <taxon>Euteleostomi</taxon>
        <taxon>Mammalia</taxon>
        <taxon>Eutheria</taxon>
        <taxon>Laurasiatheria</taxon>
        <taxon>Chiroptera</taxon>
        <taxon>Yangochiroptera</taxon>
        <taxon>Phyllostomidae</taxon>
        <taxon>Phyllostominae</taxon>
        <taxon>Phyllostomus</taxon>
    </lineage>
</organism>
<comment type="caution">
    <text evidence="18">The sequence shown here is derived from an EMBL/GenBank/DDBJ whole genome shotgun (WGS) entry which is preliminary data.</text>
</comment>
<sequence length="567" mass="64653">MIEDSGKRGNTMAERRQLFAEMRAQDLDRIRLSTYRTACKLRFVQKKCNLHLVDIWNVIEALRENALNNLDPNIELSVARLEAVLSTIFYQLNKRMPTTHQIHVEQSISLLLNFLLAAFDPEGHGKISVFAVKMALATLCGGKIMDKLRYIFSMISDSSGVMVYGRYDQFLREVLKLPTAVFEGPSFGYTEQSARSCFSQQKKVTLNSFLDTLMSDPPPQCLVWLPLLHRLANVENVFHPVECSYCHSESMMGFRYRCQQCHNYQLCQDCFWRGHAGGSHSNQHQMKEYTSWKSPAKKLTNALSKSLSCASSREPLHPMFPDQPEKPLNLAHIVPPRPVTSMNDTLFSHSVPSSGSPFITRSSPPKDSEVEQSKLLARAAPAFLKGKGIQYSLSVADRLADEHVLIGLYVNMLRNNPSCMLESSNRLDEEHRLIARYAARLAAESTSSQPAQQRSAPDISFTIDANKQQRQLIAELENKNREILQEIQRLRLEHEQASQPTPEKAQQNPTLLAELRLLRQRKDELEQRMSALQESRRELMVQLEGLMKLLKEEELKQGVSYVPYCRS</sequence>
<evidence type="ECO:0000256" key="8">
    <source>
        <dbReference type="ARBA" id="ARBA00022771"/>
    </source>
</evidence>
<dbReference type="Proteomes" id="UP000664940">
    <property type="component" value="Unassembled WGS sequence"/>
</dbReference>
<evidence type="ECO:0000256" key="12">
    <source>
        <dbReference type="ARBA" id="ARBA00023136"/>
    </source>
</evidence>
<evidence type="ECO:0000313" key="19">
    <source>
        <dbReference type="Proteomes" id="UP000664940"/>
    </source>
</evidence>
<keyword evidence="11 16" id="KW-0175">Coiled coil</keyword>
<protein>
    <recommendedName>
        <fullName evidence="14">Dystrobrevin</fullName>
    </recommendedName>
</protein>
<keyword evidence="12" id="KW-0472">Membrane</keyword>
<dbReference type="InterPro" id="IPR043145">
    <property type="entry name" value="Znf_ZZ_sf"/>
</dbReference>
<dbReference type="PANTHER" id="PTHR12268">
    <property type="entry name" value="E3 UBIQUITIN-PROTEIN LIGASE KCMF1"/>
    <property type="match status" value="1"/>
</dbReference>
<keyword evidence="10" id="KW-0770">Synapse</keyword>
<dbReference type="PROSITE" id="PS01357">
    <property type="entry name" value="ZF_ZZ_1"/>
    <property type="match status" value="1"/>
</dbReference>
<dbReference type="InterPro" id="IPR017432">
    <property type="entry name" value="Distrobrevin"/>
</dbReference>
<dbReference type="InterPro" id="IPR050774">
    <property type="entry name" value="KCMF1/Dystrophin"/>
</dbReference>
<dbReference type="InterPro" id="IPR015153">
    <property type="entry name" value="EF-hand_dom_typ1"/>
</dbReference>
<dbReference type="EMBL" id="JABVXQ010000010">
    <property type="protein sequence ID" value="KAF6087877.1"/>
    <property type="molecule type" value="Genomic_DNA"/>
</dbReference>
<evidence type="ECO:0000256" key="7">
    <source>
        <dbReference type="ARBA" id="ARBA00022723"/>
    </source>
</evidence>
<dbReference type="GO" id="GO:0099536">
    <property type="term" value="P:synaptic signaling"/>
    <property type="evidence" value="ECO:0007669"/>
    <property type="project" value="TreeGrafter"/>
</dbReference>
<evidence type="ECO:0000256" key="1">
    <source>
        <dbReference type="ARBA" id="ARBA00004236"/>
    </source>
</evidence>
<evidence type="ECO:0000256" key="15">
    <source>
        <dbReference type="PROSITE-ProRule" id="PRU00228"/>
    </source>
</evidence>
<accession>A0A834DS25</accession>
<dbReference type="AlphaFoldDB" id="A0A834DS25"/>
<dbReference type="SUPFAM" id="SSF47473">
    <property type="entry name" value="EF-hand"/>
    <property type="match status" value="2"/>
</dbReference>
<gene>
    <name evidence="18" type="ORF">HJG60_004120</name>
</gene>
<dbReference type="FunFam" id="1.10.238.10:FF:000016">
    <property type="entry name" value="Dystrobrevin alpha"/>
    <property type="match status" value="1"/>
</dbReference>
<dbReference type="Gene3D" id="3.30.60.90">
    <property type="match status" value="1"/>
</dbReference>
<dbReference type="FunFam" id="3.30.60.90:FF:000002">
    <property type="entry name" value="Dystrobrevin alpha"/>
    <property type="match status" value="1"/>
</dbReference>
<name>A0A834DS25_9CHIR</name>
<dbReference type="Pfam" id="PF09068">
    <property type="entry name" value="EF-hand_2"/>
    <property type="match status" value="1"/>
</dbReference>
<dbReference type="PANTHER" id="PTHR12268:SF19">
    <property type="entry name" value="DYSTROBREVIN ALPHA"/>
    <property type="match status" value="1"/>
</dbReference>
<evidence type="ECO:0000256" key="16">
    <source>
        <dbReference type="SAM" id="Coils"/>
    </source>
</evidence>
<dbReference type="GO" id="GO:0005737">
    <property type="term" value="C:cytoplasm"/>
    <property type="evidence" value="ECO:0007669"/>
    <property type="project" value="UniProtKB-SubCell"/>
</dbReference>
<dbReference type="FunFam" id="1.10.238.10:FF:000014">
    <property type="entry name" value="Dystrobrevin alpha"/>
    <property type="match status" value="1"/>
</dbReference>
<comment type="subcellular location">
    <subcellularLocation>
        <location evidence="1">Cell membrane</location>
    </subcellularLocation>
    <subcellularLocation>
        <location evidence="2 14">Cytoplasm</location>
    </subcellularLocation>
    <subcellularLocation>
        <location evidence="13">Synapse</location>
    </subcellularLocation>
</comment>
<keyword evidence="6" id="KW-0597">Phosphoprotein</keyword>
<comment type="similarity">
    <text evidence="3 14">Belongs to the dystrophin family. Dystrobrevin subfamily.</text>
</comment>
<feature type="domain" description="ZZ-type" evidence="17">
    <location>
        <begin position="238"/>
        <end position="294"/>
    </location>
</feature>
<evidence type="ECO:0000256" key="6">
    <source>
        <dbReference type="ARBA" id="ARBA00022553"/>
    </source>
</evidence>
<feature type="coiled-coil region" evidence="16">
    <location>
        <begin position="466"/>
        <end position="556"/>
    </location>
</feature>
<dbReference type="SUPFAM" id="SSF57850">
    <property type="entry name" value="RING/U-box"/>
    <property type="match status" value="1"/>
</dbReference>
<keyword evidence="8 15" id="KW-0863">Zinc-finger</keyword>
<dbReference type="GO" id="GO:0045202">
    <property type="term" value="C:synapse"/>
    <property type="evidence" value="ECO:0007669"/>
    <property type="project" value="UniProtKB-SubCell"/>
</dbReference>
<dbReference type="PIRSF" id="PIRSF038204">
    <property type="entry name" value="Distrobrevin"/>
    <property type="match status" value="1"/>
</dbReference>
<evidence type="ECO:0000256" key="5">
    <source>
        <dbReference type="ARBA" id="ARBA00022490"/>
    </source>
</evidence>
<evidence type="ECO:0000256" key="11">
    <source>
        <dbReference type="ARBA" id="ARBA00023054"/>
    </source>
</evidence>
<evidence type="ECO:0000256" key="10">
    <source>
        <dbReference type="ARBA" id="ARBA00023018"/>
    </source>
</evidence>
<dbReference type="CDD" id="cd02334">
    <property type="entry name" value="ZZ_dystrophin"/>
    <property type="match status" value="1"/>
</dbReference>
<dbReference type="Pfam" id="PF00569">
    <property type="entry name" value="ZZ"/>
    <property type="match status" value="1"/>
</dbReference>
<proteinExistence type="inferred from homology"/>
<evidence type="ECO:0000256" key="14">
    <source>
        <dbReference type="PIRNR" id="PIRNR038204"/>
    </source>
</evidence>
<evidence type="ECO:0000256" key="13">
    <source>
        <dbReference type="ARBA" id="ARBA00034103"/>
    </source>
</evidence>
<reference evidence="18 19" key="1">
    <citation type="journal article" date="2020" name="Nature">
        <title>Six reference-quality genomes reveal evolution of bat adaptations.</title>
        <authorList>
            <person name="Jebb D."/>
            <person name="Huang Z."/>
            <person name="Pippel M."/>
            <person name="Hughes G.M."/>
            <person name="Lavrichenko K."/>
            <person name="Devanna P."/>
            <person name="Winkler S."/>
            <person name="Jermiin L.S."/>
            <person name="Skirmuntt E.C."/>
            <person name="Katzourakis A."/>
            <person name="Burkitt-Gray L."/>
            <person name="Ray D.A."/>
            <person name="Sullivan K.A.M."/>
            <person name="Roscito J.G."/>
            <person name="Kirilenko B.M."/>
            <person name="Davalos L.M."/>
            <person name="Corthals A.P."/>
            <person name="Power M.L."/>
            <person name="Jones G."/>
            <person name="Ransome R.D."/>
            <person name="Dechmann D.K.N."/>
            <person name="Locatelli A.G."/>
            <person name="Puechmaille S.J."/>
            <person name="Fedrigo O."/>
            <person name="Jarvis E.D."/>
            <person name="Hiller M."/>
            <person name="Vernes S.C."/>
            <person name="Myers E.W."/>
            <person name="Teeling E.C."/>
        </authorList>
    </citation>
    <scope>NUCLEOTIDE SEQUENCE [LARGE SCALE GENOMIC DNA]</scope>
    <source>
        <strain evidence="18">Bat1K_MPI-CBG_1</strain>
    </source>
</reference>
<dbReference type="SMART" id="SM00291">
    <property type="entry name" value="ZnF_ZZ"/>
    <property type="match status" value="1"/>
</dbReference>
<dbReference type="GO" id="GO:0008270">
    <property type="term" value="F:zinc ion binding"/>
    <property type="evidence" value="ECO:0007669"/>
    <property type="project" value="UniProtKB-KW"/>
</dbReference>
<evidence type="ECO:0000256" key="4">
    <source>
        <dbReference type="ARBA" id="ARBA00022475"/>
    </source>
</evidence>
<evidence type="ECO:0000313" key="18">
    <source>
        <dbReference type="EMBL" id="KAF6087877.1"/>
    </source>
</evidence>
<dbReference type="Pfam" id="PF09069">
    <property type="entry name" value="EF-hand_3"/>
    <property type="match status" value="1"/>
</dbReference>